<dbReference type="RefSeq" id="WP_196398083.1">
    <property type="nucleotide sequence ID" value="NZ_JADNYM010000025.1"/>
</dbReference>
<comment type="caution">
    <text evidence="1">The sequence shown here is derived from an EMBL/GenBank/DDBJ whole genome shotgun (WGS) entry which is preliminary data.</text>
</comment>
<keyword evidence="2" id="KW-1185">Reference proteome</keyword>
<protein>
    <submittedName>
        <fullName evidence="1">Uncharacterized protein</fullName>
    </submittedName>
</protein>
<reference evidence="1 2" key="1">
    <citation type="submission" date="2020-11" db="EMBL/GenBank/DDBJ databases">
        <title>Arthrobacter antarcticus sp. nov., isolated from Antarctic Soil.</title>
        <authorList>
            <person name="Li J."/>
        </authorList>
    </citation>
    <scope>NUCLEOTIDE SEQUENCE [LARGE SCALE GENOMIC DNA]</scope>
    <source>
        <strain evidence="1 2">Z1-20</strain>
    </source>
</reference>
<dbReference type="Gene3D" id="3.40.630.30">
    <property type="match status" value="1"/>
</dbReference>
<dbReference type="Proteomes" id="UP000655366">
    <property type="component" value="Unassembled WGS sequence"/>
</dbReference>
<evidence type="ECO:0000313" key="2">
    <source>
        <dbReference type="Proteomes" id="UP000655366"/>
    </source>
</evidence>
<dbReference type="EMBL" id="JADNYM010000025">
    <property type="protein sequence ID" value="MBG0741151.1"/>
    <property type="molecule type" value="Genomic_DNA"/>
</dbReference>
<proteinExistence type="predicted"/>
<sequence length="56" mass="6162">MTETVALHYSPEQIAAWSRPQERDVHQWNSARRSLNTFVAAIGGEVAGFSDVSETG</sequence>
<name>A0A931CUG7_9MICC</name>
<evidence type="ECO:0000313" key="1">
    <source>
        <dbReference type="EMBL" id="MBG0741151.1"/>
    </source>
</evidence>
<gene>
    <name evidence="1" type="ORF">IV500_17415</name>
</gene>
<dbReference type="AlphaFoldDB" id="A0A931CUG7"/>
<organism evidence="1 2">
    <name type="scientific">Arthrobacter terrae</name>
    <dbReference type="NCBI Taxonomy" id="2935737"/>
    <lineage>
        <taxon>Bacteria</taxon>
        <taxon>Bacillati</taxon>
        <taxon>Actinomycetota</taxon>
        <taxon>Actinomycetes</taxon>
        <taxon>Micrococcales</taxon>
        <taxon>Micrococcaceae</taxon>
        <taxon>Arthrobacter</taxon>
    </lineage>
</organism>
<accession>A0A931CUG7</accession>